<evidence type="ECO:0000313" key="3">
    <source>
        <dbReference type="EMBL" id="MFD1066821.1"/>
    </source>
</evidence>
<reference evidence="4" key="1">
    <citation type="journal article" date="2019" name="Int. J. Syst. Evol. Microbiol.">
        <title>The Global Catalogue of Microorganisms (GCM) 10K type strain sequencing project: providing services to taxonomists for standard genome sequencing and annotation.</title>
        <authorList>
            <consortium name="The Broad Institute Genomics Platform"/>
            <consortium name="The Broad Institute Genome Sequencing Center for Infectious Disease"/>
            <person name="Wu L."/>
            <person name="Ma J."/>
        </authorList>
    </citation>
    <scope>NUCLEOTIDE SEQUENCE [LARGE SCALE GENOMIC DNA]</scope>
    <source>
        <strain evidence="4">CCUG 56608</strain>
    </source>
</reference>
<proteinExistence type="predicted"/>
<dbReference type="NCBIfam" id="NF033546">
    <property type="entry name" value="transpos_IS21"/>
    <property type="match status" value="1"/>
</dbReference>
<feature type="domain" description="HTH IS408-type" evidence="1">
    <location>
        <begin position="4"/>
        <end position="83"/>
    </location>
</feature>
<dbReference type="Proteomes" id="UP001597041">
    <property type="component" value="Unassembled WGS sequence"/>
</dbReference>
<keyword evidence="4" id="KW-1185">Reference proteome</keyword>
<evidence type="ECO:0000259" key="1">
    <source>
        <dbReference type="PROSITE" id="PS50532"/>
    </source>
</evidence>
<dbReference type="PROSITE" id="PS50994">
    <property type="entry name" value="INTEGRASE"/>
    <property type="match status" value="1"/>
</dbReference>
<dbReference type="PANTHER" id="PTHR35004">
    <property type="entry name" value="TRANSPOSASE RV3428C-RELATED"/>
    <property type="match status" value="1"/>
</dbReference>
<dbReference type="RefSeq" id="WP_379592503.1">
    <property type="nucleotide sequence ID" value="NZ_JBHTKK010000014.1"/>
</dbReference>
<dbReference type="PROSITE" id="PS50532">
    <property type="entry name" value="HTH_IS408"/>
    <property type="match status" value="1"/>
</dbReference>
<name>A0ABW3NK03_9BACI</name>
<comment type="caution">
    <text evidence="3">The sequence shown here is derived from an EMBL/GenBank/DDBJ whole genome shotgun (WGS) entry which is preliminary data.</text>
</comment>
<protein>
    <submittedName>
        <fullName evidence="3">IS21 family transposase</fullName>
    </submittedName>
</protein>
<accession>A0ABW3NK03</accession>
<feature type="non-terminal residue" evidence="3">
    <location>
        <position position="290"/>
    </location>
</feature>
<feature type="domain" description="Integrase catalytic" evidence="2">
    <location>
        <begin position="131"/>
        <end position="290"/>
    </location>
</feature>
<evidence type="ECO:0000313" key="4">
    <source>
        <dbReference type="Proteomes" id="UP001597041"/>
    </source>
</evidence>
<dbReference type="EMBL" id="JBHTKK010000014">
    <property type="protein sequence ID" value="MFD1066821.1"/>
    <property type="molecule type" value="Genomic_DNA"/>
</dbReference>
<organism evidence="3 4">
    <name type="scientific">Oceanobacillus locisalsi</name>
    <dbReference type="NCBI Taxonomy" id="546107"/>
    <lineage>
        <taxon>Bacteria</taxon>
        <taxon>Bacillati</taxon>
        <taxon>Bacillota</taxon>
        <taxon>Bacilli</taxon>
        <taxon>Bacillales</taxon>
        <taxon>Bacillaceae</taxon>
        <taxon>Oceanobacillus</taxon>
    </lineage>
</organism>
<dbReference type="InterPro" id="IPR017895">
    <property type="entry name" value="HTH_IS408/IS1162_type"/>
</dbReference>
<evidence type="ECO:0000259" key="2">
    <source>
        <dbReference type="PROSITE" id="PS50994"/>
    </source>
</evidence>
<dbReference type="InterPro" id="IPR001584">
    <property type="entry name" value="Integrase_cat-core"/>
</dbReference>
<gene>
    <name evidence="3" type="primary">istA</name>
    <name evidence="3" type="ORF">ACFQ19_12360</name>
</gene>
<dbReference type="PANTHER" id="PTHR35004:SF8">
    <property type="entry name" value="TRANSPOSASE RV3428C-RELATED"/>
    <property type="match status" value="1"/>
</dbReference>
<sequence>MIKYREILRLQSQEVSKRGIASSCGHSRNTIREVLRRAEEKNIHWPLEKDVTDADLQTILFPEKQIPSDHRKKPDGEYIHKELAKSGVTLSLLWDEYSLQCRTTDEIPYSYRQFCRFYNDYARKTKATMRIKRKPGEQLEVDWAGQTMYLTHRLTGEEIPVYIFVSALSCSQYAYVEGFLSMDSESWITAHIHAFEFYGGVTRELIPDNLKTGVTTSSRVDPIINQSYQEMAEHYQTTIIPARVRRPKDKPNVEGNVGHISTWIIASLRKEKFFSLPELNKAIWEKLKIV</sequence>